<proteinExistence type="predicted"/>
<dbReference type="Gene3D" id="3.20.20.30">
    <property type="entry name" value="Luciferase-like domain"/>
    <property type="match status" value="1"/>
</dbReference>
<evidence type="ECO:0000256" key="1">
    <source>
        <dbReference type="ARBA" id="ARBA00007789"/>
    </source>
</evidence>
<dbReference type="Pfam" id="PF00296">
    <property type="entry name" value="Bac_luciferase"/>
    <property type="match status" value="1"/>
</dbReference>
<feature type="domain" description="Luciferase-like" evidence="2">
    <location>
        <begin position="22"/>
        <end position="306"/>
    </location>
</feature>
<organism evidence="3 4">
    <name type="scientific">Pontibacterium sinense</name>
    <dbReference type="NCBI Taxonomy" id="2781979"/>
    <lineage>
        <taxon>Bacteria</taxon>
        <taxon>Pseudomonadati</taxon>
        <taxon>Pseudomonadota</taxon>
        <taxon>Gammaproteobacteria</taxon>
        <taxon>Oceanospirillales</taxon>
        <taxon>Oceanospirillaceae</taxon>
        <taxon>Pontibacterium</taxon>
    </lineage>
</organism>
<comment type="similarity">
    <text evidence="1">To bacterial alkanal monooxygenase alpha and beta chains.</text>
</comment>
<evidence type="ECO:0000313" key="3">
    <source>
        <dbReference type="EMBL" id="MBE9396250.1"/>
    </source>
</evidence>
<dbReference type="GO" id="GO:0016705">
    <property type="term" value="F:oxidoreductase activity, acting on paired donors, with incorporation or reduction of molecular oxygen"/>
    <property type="evidence" value="ECO:0007669"/>
    <property type="project" value="InterPro"/>
</dbReference>
<dbReference type="SUPFAM" id="SSF51679">
    <property type="entry name" value="Bacterial luciferase-like"/>
    <property type="match status" value="1"/>
</dbReference>
<dbReference type="InterPro" id="IPR011251">
    <property type="entry name" value="Luciferase-like_dom"/>
</dbReference>
<keyword evidence="4" id="KW-1185">Reference proteome</keyword>
<gene>
    <name evidence="3" type="ORF">IOQ59_03120</name>
</gene>
<dbReference type="PANTHER" id="PTHR30137:SF6">
    <property type="entry name" value="LUCIFERASE-LIKE MONOOXYGENASE"/>
    <property type="match status" value="1"/>
</dbReference>
<dbReference type="Proteomes" id="UP000640333">
    <property type="component" value="Unassembled WGS sequence"/>
</dbReference>
<dbReference type="InterPro" id="IPR050766">
    <property type="entry name" value="Bact_Lucif_Oxidored"/>
</dbReference>
<reference evidence="3" key="1">
    <citation type="submission" date="2020-10" db="EMBL/GenBank/DDBJ databases">
        <title>Bacterium isolated from coastal waters sediment.</title>
        <authorList>
            <person name="Chen R.-J."/>
            <person name="Lu D.-C."/>
            <person name="Zhu K.-L."/>
            <person name="Du Z.-J."/>
        </authorList>
    </citation>
    <scope>NUCLEOTIDE SEQUENCE</scope>
    <source>
        <strain evidence="3">N1Y112</strain>
    </source>
</reference>
<evidence type="ECO:0000259" key="2">
    <source>
        <dbReference type="Pfam" id="PF00296"/>
    </source>
</evidence>
<dbReference type="RefSeq" id="WP_193951796.1">
    <property type="nucleotide sequence ID" value="NZ_JADEYS010000002.1"/>
</dbReference>
<accession>A0A8J7F6Z5</accession>
<name>A0A8J7F6Z5_9GAMM</name>
<sequence length="337" mass="36832">MSLKLTVVDQSPVPGKAHPLSPVALSAELAKACDTWGYSRYWVAEHHNSGNFAGPAPEILISHIASITERIRVGSGGVMLPHYSPYKVAEQFRLLETLFPNRIDLGIGRAPGGDGLASHALAFPDSPSHEDNYAQQAMLLKAFLDKSVPSEHPYHDLRVMPDDAPTPEMWMLGSSGGSASLAGHVGMNMALALFIGPEDRPVSIVDEYEAAWREAGHPEDPQSMIAISAVCAETEEQAALIAASQAYWKVMAFRHGIREPLNSPEDALNLKAKLSVSDQAYFDETLASVVHGTVDQCHERLQALAARYRTDELALVTVTYDYEDRLDSYRRLAQLVT</sequence>
<dbReference type="GO" id="GO:0005829">
    <property type="term" value="C:cytosol"/>
    <property type="evidence" value="ECO:0007669"/>
    <property type="project" value="TreeGrafter"/>
</dbReference>
<dbReference type="InterPro" id="IPR019949">
    <property type="entry name" value="CmoO-like"/>
</dbReference>
<dbReference type="PANTHER" id="PTHR30137">
    <property type="entry name" value="LUCIFERASE-LIKE MONOOXYGENASE"/>
    <property type="match status" value="1"/>
</dbReference>
<dbReference type="InterPro" id="IPR036661">
    <property type="entry name" value="Luciferase-like_sf"/>
</dbReference>
<dbReference type="NCBIfam" id="TIGR03558">
    <property type="entry name" value="oxido_grp_1"/>
    <property type="match status" value="1"/>
</dbReference>
<dbReference type="EMBL" id="JADEYS010000002">
    <property type="protein sequence ID" value="MBE9396250.1"/>
    <property type="molecule type" value="Genomic_DNA"/>
</dbReference>
<dbReference type="AlphaFoldDB" id="A0A8J7F6Z5"/>
<comment type="caution">
    <text evidence="3">The sequence shown here is derived from an EMBL/GenBank/DDBJ whole genome shotgun (WGS) entry which is preliminary data.</text>
</comment>
<evidence type="ECO:0000313" key="4">
    <source>
        <dbReference type="Proteomes" id="UP000640333"/>
    </source>
</evidence>
<protein>
    <submittedName>
        <fullName evidence="3">LLM class flavin-dependent oxidoreductase</fullName>
    </submittedName>
</protein>